<accession>A0A1M5B1R9</accession>
<organism evidence="2 3">
    <name type="scientific">Marinomonas polaris DSM 16579</name>
    <dbReference type="NCBI Taxonomy" id="1122206"/>
    <lineage>
        <taxon>Bacteria</taxon>
        <taxon>Pseudomonadati</taxon>
        <taxon>Pseudomonadota</taxon>
        <taxon>Gammaproteobacteria</taxon>
        <taxon>Oceanospirillales</taxon>
        <taxon>Oceanospirillaceae</taxon>
        <taxon>Marinomonas</taxon>
    </lineage>
</organism>
<reference evidence="3" key="1">
    <citation type="submission" date="2016-11" db="EMBL/GenBank/DDBJ databases">
        <authorList>
            <person name="Varghese N."/>
            <person name="Submissions S."/>
        </authorList>
    </citation>
    <scope>NUCLEOTIDE SEQUENCE [LARGE SCALE GENOMIC DNA]</scope>
    <source>
        <strain evidence="3">DSM 16579</strain>
    </source>
</reference>
<evidence type="ECO:0000259" key="1">
    <source>
        <dbReference type="Pfam" id="PF00174"/>
    </source>
</evidence>
<evidence type="ECO:0000313" key="3">
    <source>
        <dbReference type="Proteomes" id="UP000184517"/>
    </source>
</evidence>
<name>A0A1M5B1R9_9GAMM</name>
<proteinExistence type="predicted"/>
<dbReference type="AlphaFoldDB" id="A0A1M5B1R9"/>
<dbReference type="SUPFAM" id="SSF56524">
    <property type="entry name" value="Oxidoreductase molybdopterin-binding domain"/>
    <property type="match status" value="1"/>
</dbReference>
<feature type="domain" description="Oxidoreductase molybdopterin-binding" evidence="1">
    <location>
        <begin position="68"/>
        <end position="145"/>
    </location>
</feature>
<dbReference type="InterPro" id="IPR000572">
    <property type="entry name" value="OxRdtase_Mopterin-bd_dom"/>
</dbReference>
<dbReference type="Gene3D" id="3.90.420.10">
    <property type="entry name" value="Oxidoreductase, molybdopterin-binding domain"/>
    <property type="match status" value="1"/>
</dbReference>
<dbReference type="Proteomes" id="UP000184517">
    <property type="component" value="Unassembled WGS sequence"/>
</dbReference>
<dbReference type="OrthoDB" id="9798763at2"/>
<gene>
    <name evidence="2" type="ORF">SAMN02745753_01797</name>
</gene>
<evidence type="ECO:0000313" key="2">
    <source>
        <dbReference type="EMBL" id="SHF36501.1"/>
    </source>
</evidence>
<protein>
    <recommendedName>
        <fullName evidence="1">Oxidoreductase molybdopterin-binding domain-containing protein</fullName>
    </recommendedName>
</protein>
<dbReference type="STRING" id="1122206.SAMN02745753_01797"/>
<dbReference type="InterPro" id="IPR036374">
    <property type="entry name" value="OxRdtase_Mopterin-bd_sf"/>
</dbReference>
<sequence>MRLCSSYTNLNPLVLLFLGVISIASYAADKPKGRVILTVSGAINTSNSEQESAFDLAMLETLPQHFITTHNPWTKGIHTYQGFSAADLLKQLSSTATFLQVTALNEYMTEIPLSDFTENGAILATHLDGKPMSVRNLGPIMVIYPFDEREELKSEIFYGRSIWQIDRIKAIVVTE</sequence>
<dbReference type="RefSeq" id="WP_072839374.1">
    <property type="nucleotide sequence ID" value="NZ_FQVF01000007.1"/>
</dbReference>
<dbReference type="EMBL" id="FQVF01000007">
    <property type="protein sequence ID" value="SHF36501.1"/>
    <property type="molecule type" value="Genomic_DNA"/>
</dbReference>
<dbReference type="Pfam" id="PF00174">
    <property type="entry name" value="Oxidored_molyb"/>
    <property type="match status" value="1"/>
</dbReference>
<keyword evidence="3" id="KW-1185">Reference proteome</keyword>